<dbReference type="AlphaFoldDB" id="A0A9D5CAV8"/>
<dbReference type="GO" id="GO:0048046">
    <property type="term" value="C:apoplast"/>
    <property type="evidence" value="ECO:0007669"/>
    <property type="project" value="UniProtKB-SubCell"/>
</dbReference>
<comment type="caution">
    <text evidence="5">The sequence shown here is derived from an EMBL/GenBank/DDBJ whole genome shotgun (WGS) entry which is preliminary data.</text>
</comment>
<proteinExistence type="inferred from homology"/>
<dbReference type="OrthoDB" id="644695at2759"/>
<dbReference type="InterPro" id="IPR044859">
    <property type="entry name" value="Allene_oxi_cyc_Dirigent"/>
</dbReference>
<evidence type="ECO:0000313" key="6">
    <source>
        <dbReference type="Proteomes" id="UP001085076"/>
    </source>
</evidence>
<evidence type="ECO:0000256" key="1">
    <source>
        <dbReference type="ARBA" id="ARBA00010746"/>
    </source>
</evidence>
<keyword evidence="6" id="KW-1185">Reference proteome</keyword>
<name>A0A9D5CAV8_9LILI</name>
<reference evidence="5" key="2">
    <citation type="journal article" date="2022" name="Hortic Res">
        <title>The genome of Dioscorea zingiberensis sheds light on the biosynthesis, origin and evolution of the medicinally important diosgenin saponins.</title>
        <authorList>
            <person name="Li Y."/>
            <person name="Tan C."/>
            <person name="Li Z."/>
            <person name="Guo J."/>
            <person name="Li S."/>
            <person name="Chen X."/>
            <person name="Wang C."/>
            <person name="Dai X."/>
            <person name="Yang H."/>
            <person name="Song W."/>
            <person name="Hou L."/>
            <person name="Xu J."/>
            <person name="Tong Z."/>
            <person name="Xu A."/>
            <person name="Yuan X."/>
            <person name="Wang W."/>
            <person name="Yang Q."/>
            <person name="Chen L."/>
            <person name="Sun Z."/>
            <person name="Wang K."/>
            <person name="Pan B."/>
            <person name="Chen J."/>
            <person name="Bao Y."/>
            <person name="Liu F."/>
            <person name="Qi X."/>
            <person name="Gang D.R."/>
            <person name="Wen J."/>
            <person name="Li J."/>
        </authorList>
    </citation>
    <scope>NUCLEOTIDE SEQUENCE</scope>
    <source>
        <strain evidence="5">Dzin_1.0</strain>
    </source>
</reference>
<dbReference type="PANTHER" id="PTHR21495">
    <property type="entry name" value="NUCLEOPORIN-RELATED"/>
    <property type="match status" value="1"/>
</dbReference>
<keyword evidence="3 4" id="KW-0964">Secreted</keyword>
<organism evidence="5 6">
    <name type="scientific">Dioscorea zingiberensis</name>
    <dbReference type="NCBI Taxonomy" id="325984"/>
    <lineage>
        <taxon>Eukaryota</taxon>
        <taxon>Viridiplantae</taxon>
        <taxon>Streptophyta</taxon>
        <taxon>Embryophyta</taxon>
        <taxon>Tracheophyta</taxon>
        <taxon>Spermatophyta</taxon>
        <taxon>Magnoliopsida</taxon>
        <taxon>Liliopsida</taxon>
        <taxon>Dioscoreales</taxon>
        <taxon>Dioscoreaceae</taxon>
        <taxon>Dioscorea</taxon>
    </lineage>
</organism>
<comment type="similarity">
    <text evidence="1 4">Belongs to the plant dirigent protein family.</text>
</comment>
<gene>
    <name evidence="5" type="ORF">J5N97_021902</name>
</gene>
<dbReference type="Gene3D" id="2.40.480.10">
    <property type="entry name" value="Allene oxide cyclase-like"/>
    <property type="match status" value="1"/>
</dbReference>
<keyword evidence="4" id="KW-0052">Apoplast</keyword>
<evidence type="ECO:0000313" key="5">
    <source>
        <dbReference type="EMBL" id="KAJ0969025.1"/>
    </source>
</evidence>
<protein>
    <recommendedName>
        <fullName evidence="4">Dirigent protein</fullName>
    </recommendedName>
</protein>
<dbReference type="GO" id="GO:0009699">
    <property type="term" value="P:phenylpropanoid biosynthetic process"/>
    <property type="evidence" value="ECO:0007669"/>
    <property type="project" value="UniProtKB-ARBA"/>
</dbReference>
<dbReference type="InterPro" id="IPR004265">
    <property type="entry name" value="Dirigent"/>
</dbReference>
<comment type="subcellular location">
    <subcellularLocation>
        <location evidence="4">Secreted</location>
        <location evidence="4">Extracellular space</location>
        <location evidence="4">Apoplast</location>
    </subcellularLocation>
</comment>
<comment type="function">
    <text evidence="4">Dirigent proteins impart stereoselectivity on the phenoxy radical-coupling reaction, yielding optically active lignans from two molecules of coniferyl alcohol in the biosynthesis of lignans, flavonolignans, and alkaloids and thus plays a central role in plant secondary metabolism.</text>
</comment>
<dbReference type="EMBL" id="JAGGNH010000006">
    <property type="protein sequence ID" value="KAJ0969025.1"/>
    <property type="molecule type" value="Genomic_DNA"/>
</dbReference>
<evidence type="ECO:0000256" key="2">
    <source>
        <dbReference type="ARBA" id="ARBA00011738"/>
    </source>
</evidence>
<sequence length="239" mass="25525">MPLRIGISPGRRNDAFAAGRWTRAPVAAGWGCCSNDVQTGWSRNLGFLTSSSGLADPEDSAYLLMALDASANVKALQPVKSLEGKEKVTTLHFYVQETLKGDHPSAIEVAGPKDNSSNQTLPFGTVLVIDDPLTEGSDPNSKVVGRAQGLAVSAGQQQLLFVLAVDLGFTSGEFNGSSLSVLSRNPVLETERELAVVGGLGKFRMARGFAKLRTYYSNVTLGVNIIEYTVTVFHYESVV</sequence>
<accession>A0A9D5CAV8</accession>
<reference evidence="5" key="1">
    <citation type="submission" date="2021-03" db="EMBL/GenBank/DDBJ databases">
        <authorList>
            <person name="Li Z."/>
            <person name="Yang C."/>
        </authorList>
    </citation>
    <scope>NUCLEOTIDE SEQUENCE</scope>
    <source>
        <strain evidence="5">Dzin_1.0</strain>
        <tissue evidence="5">Leaf</tissue>
    </source>
</reference>
<evidence type="ECO:0000256" key="4">
    <source>
        <dbReference type="RuleBase" id="RU363099"/>
    </source>
</evidence>
<dbReference type="Proteomes" id="UP001085076">
    <property type="component" value="Miscellaneous, Linkage group lg06"/>
</dbReference>
<dbReference type="Pfam" id="PF03018">
    <property type="entry name" value="Dirigent"/>
    <property type="match status" value="1"/>
</dbReference>
<comment type="subunit">
    <text evidence="2 4">Homodimer.</text>
</comment>
<evidence type="ECO:0000256" key="3">
    <source>
        <dbReference type="ARBA" id="ARBA00022525"/>
    </source>
</evidence>